<evidence type="ECO:0000256" key="2">
    <source>
        <dbReference type="SAM" id="SignalP"/>
    </source>
</evidence>
<feature type="region of interest" description="Disordered" evidence="1">
    <location>
        <begin position="174"/>
        <end position="209"/>
    </location>
</feature>
<dbReference type="EMBL" id="JAEUAK010000013">
    <property type="protein sequence ID" value="MBW9055952.1"/>
    <property type="molecule type" value="Genomic_DNA"/>
</dbReference>
<organism evidence="3 4">
    <name type="scientific">Rhizobium mesosinicum</name>
    <dbReference type="NCBI Taxonomy" id="335017"/>
    <lineage>
        <taxon>Bacteria</taxon>
        <taxon>Pseudomonadati</taxon>
        <taxon>Pseudomonadota</taxon>
        <taxon>Alphaproteobacteria</taxon>
        <taxon>Hyphomicrobiales</taxon>
        <taxon>Rhizobiaceae</taxon>
        <taxon>Rhizobium/Agrobacterium group</taxon>
        <taxon>Rhizobium</taxon>
    </lineage>
</organism>
<comment type="caution">
    <text evidence="3">The sequence shown here is derived from an EMBL/GenBank/DDBJ whole genome shotgun (WGS) entry which is preliminary data.</text>
</comment>
<reference evidence="3 4" key="1">
    <citation type="journal article" date="2021" name="MBio">
        <title>Poor Competitiveness of Bradyrhizobium in Pigeon Pea Root Colonization in Indian Soils.</title>
        <authorList>
            <person name="Chalasani D."/>
            <person name="Basu A."/>
            <person name="Pullabhotla S.V.S.R.N."/>
            <person name="Jorrin B."/>
            <person name="Neal A.L."/>
            <person name="Poole P.S."/>
            <person name="Podile A.R."/>
            <person name="Tkacz A."/>
        </authorList>
    </citation>
    <scope>NUCLEOTIDE SEQUENCE [LARGE SCALE GENOMIC DNA]</scope>
    <source>
        <strain evidence="3 4">HU56</strain>
    </source>
</reference>
<keyword evidence="2" id="KW-0732">Signal</keyword>
<accession>A0ABS7H1F6</accession>
<name>A0ABS7H1F6_9HYPH</name>
<evidence type="ECO:0000313" key="4">
    <source>
        <dbReference type="Proteomes" id="UP000717752"/>
    </source>
</evidence>
<feature type="compositionally biased region" description="Gly residues" evidence="1">
    <location>
        <begin position="174"/>
        <end position="192"/>
    </location>
</feature>
<keyword evidence="4" id="KW-1185">Reference proteome</keyword>
<feature type="chain" id="PRO_5047134098" description="Sugar transporter" evidence="2">
    <location>
        <begin position="28"/>
        <end position="225"/>
    </location>
</feature>
<feature type="compositionally biased region" description="Polar residues" evidence="1">
    <location>
        <begin position="193"/>
        <end position="206"/>
    </location>
</feature>
<evidence type="ECO:0000313" key="3">
    <source>
        <dbReference type="EMBL" id="MBW9055952.1"/>
    </source>
</evidence>
<feature type="signal peptide" evidence="2">
    <location>
        <begin position="1"/>
        <end position="27"/>
    </location>
</feature>
<proteinExistence type="predicted"/>
<evidence type="ECO:0008006" key="5">
    <source>
        <dbReference type="Google" id="ProtNLM"/>
    </source>
</evidence>
<gene>
    <name evidence="3" type="ORF">JNB85_26430</name>
</gene>
<evidence type="ECO:0000256" key="1">
    <source>
        <dbReference type="SAM" id="MobiDB-lite"/>
    </source>
</evidence>
<sequence>MINANNLVKGMAALAFGALCFATSSFAGNCISHPGAASSLQMDAFKAAPASILAGNPSDGLLAGSVRTLAATETTLTATLLTLAAEPATTDAQRAAIGAGLGRAVNVCRPLHPDLADEIAAAVAAAIVSNPALGSFRTAFEASLIGQTAVAALGGAGAGAAGGGDISGPGASGLGGPAVGANRGGATQGGGSLQTNASGPGSLQTGASGGGNFTTILNNSVSGSI</sequence>
<dbReference type="Proteomes" id="UP000717752">
    <property type="component" value="Unassembled WGS sequence"/>
</dbReference>
<protein>
    <recommendedName>
        <fullName evidence="5">Sugar transporter</fullName>
    </recommendedName>
</protein>